<gene>
    <name evidence="1" type="ORF">S01H4_67442</name>
</gene>
<feature type="non-terminal residue" evidence="1">
    <location>
        <position position="31"/>
    </location>
</feature>
<proteinExistence type="predicted"/>
<reference evidence="1" key="1">
    <citation type="journal article" date="2014" name="Front. Microbiol.">
        <title>High frequency of phylogenetically diverse reductive dehalogenase-homologous genes in deep subseafloor sedimentary metagenomes.</title>
        <authorList>
            <person name="Kawai M."/>
            <person name="Futagami T."/>
            <person name="Toyoda A."/>
            <person name="Takaki Y."/>
            <person name="Nishi S."/>
            <person name="Hori S."/>
            <person name="Arai W."/>
            <person name="Tsubouchi T."/>
            <person name="Morono Y."/>
            <person name="Uchiyama I."/>
            <person name="Ito T."/>
            <person name="Fujiyama A."/>
            <person name="Inagaki F."/>
            <person name="Takami H."/>
        </authorList>
    </citation>
    <scope>NUCLEOTIDE SEQUENCE</scope>
    <source>
        <strain evidence="1">Expedition CK06-06</strain>
    </source>
</reference>
<organism evidence="1">
    <name type="scientific">marine sediment metagenome</name>
    <dbReference type="NCBI Taxonomy" id="412755"/>
    <lineage>
        <taxon>unclassified sequences</taxon>
        <taxon>metagenomes</taxon>
        <taxon>ecological metagenomes</taxon>
    </lineage>
</organism>
<dbReference type="EMBL" id="BART01042433">
    <property type="protein sequence ID" value="GAH23107.1"/>
    <property type="molecule type" value="Genomic_DNA"/>
</dbReference>
<dbReference type="AlphaFoldDB" id="X1DSG8"/>
<comment type="caution">
    <text evidence="1">The sequence shown here is derived from an EMBL/GenBank/DDBJ whole genome shotgun (WGS) entry which is preliminary data.</text>
</comment>
<feature type="non-terminal residue" evidence="1">
    <location>
        <position position="1"/>
    </location>
</feature>
<evidence type="ECO:0000313" key="1">
    <source>
        <dbReference type="EMBL" id="GAH23107.1"/>
    </source>
</evidence>
<name>X1DSG8_9ZZZZ</name>
<accession>X1DSG8</accession>
<protein>
    <submittedName>
        <fullName evidence="1">Uncharacterized protein</fullName>
    </submittedName>
</protein>
<sequence length="31" mass="3489">LAAPFLSVTNSLLKPVYRGNYGNLMEKCMEE</sequence>